<feature type="chain" id="PRO_5036467021" evidence="15">
    <location>
        <begin position="28"/>
        <end position="1111"/>
    </location>
</feature>
<dbReference type="OrthoDB" id="6407084at2759"/>
<gene>
    <name evidence="18" type="ORF">NPIL_482891</name>
</gene>
<dbReference type="GO" id="GO:0005886">
    <property type="term" value="C:plasma membrane"/>
    <property type="evidence" value="ECO:0007669"/>
    <property type="project" value="TreeGrafter"/>
</dbReference>
<feature type="domain" description="Plastocyanin-like" evidence="17">
    <location>
        <begin position="850"/>
        <end position="951"/>
    </location>
</feature>
<dbReference type="InterPro" id="IPR002355">
    <property type="entry name" value="Cu_oxidase_Cu_BS"/>
</dbReference>
<feature type="signal peptide" evidence="15">
    <location>
        <begin position="1"/>
        <end position="27"/>
    </location>
</feature>
<dbReference type="PROSITE" id="PS00080">
    <property type="entry name" value="MULTICOPPER_OXIDASE2"/>
    <property type="match status" value="1"/>
</dbReference>
<feature type="domain" description="Plastocyanin-like" evidence="16">
    <location>
        <begin position="1007"/>
        <end position="1110"/>
    </location>
</feature>
<dbReference type="InterPro" id="IPR033138">
    <property type="entry name" value="Cu_oxidase_CS"/>
</dbReference>
<dbReference type="FunFam" id="2.60.40.420:FF:000002">
    <property type="entry name" value="Hephaestin like 1"/>
    <property type="match status" value="3"/>
</dbReference>
<evidence type="ECO:0000313" key="18">
    <source>
        <dbReference type="EMBL" id="GFU45693.1"/>
    </source>
</evidence>
<dbReference type="Pfam" id="PF07732">
    <property type="entry name" value="Cu-oxidase_3"/>
    <property type="match status" value="2"/>
</dbReference>
<dbReference type="InterPro" id="IPR011707">
    <property type="entry name" value="Cu-oxidase-like_N"/>
</dbReference>
<comment type="caution">
    <text evidence="18">The sequence shown here is derived from an EMBL/GenBank/DDBJ whole genome shotgun (WGS) entry which is preliminary data.</text>
</comment>
<evidence type="ECO:0000256" key="10">
    <source>
        <dbReference type="ARBA" id="ARBA00023002"/>
    </source>
</evidence>
<evidence type="ECO:0000256" key="12">
    <source>
        <dbReference type="ARBA" id="ARBA00023136"/>
    </source>
</evidence>
<evidence type="ECO:0000313" key="19">
    <source>
        <dbReference type="Proteomes" id="UP000887013"/>
    </source>
</evidence>
<protein>
    <submittedName>
        <fullName evidence="18">Hephaestin-like protein</fullName>
    </submittedName>
</protein>
<dbReference type="InterPro" id="IPR011706">
    <property type="entry name" value="Cu-oxidase_C"/>
</dbReference>
<evidence type="ECO:0000259" key="17">
    <source>
        <dbReference type="Pfam" id="PF07732"/>
    </source>
</evidence>
<dbReference type="EMBL" id="BMAW01132853">
    <property type="protein sequence ID" value="GFU45693.1"/>
    <property type="molecule type" value="Genomic_DNA"/>
</dbReference>
<keyword evidence="7 15" id="KW-0732">Signal</keyword>
<evidence type="ECO:0000256" key="5">
    <source>
        <dbReference type="ARBA" id="ARBA00022692"/>
    </source>
</evidence>
<evidence type="ECO:0000256" key="9">
    <source>
        <dbReference type="ARBA" id="ARBA00022989"/>
    </source>
</evidence>
<dbReference type="PROSITE" id="PS00079">
    <property type="entry name" value="MULTICOPPER_OXIDASE1"/>
    <property type="match status" value="3"/>
</dbReference>
<dbReference type="Pfam" id="PF07731">
    <property type="entry name" value="Cu-oxidase_2"/>
    <property type="match status" value="2"/>
</dbReference>
<proteinExistence type="inferred from homology"/>
<evidence type="ECO:0000256" key="2">
    <source>
        <dbReference type="ARBA" id="ARBA00004167"/>
    </source>
</evidence>
<dbReference type="InterPro" id="IPR045087">
    <property type="entry name" value="Cu-oxidase_fam"/>
</dbReference>
<keyword evidence="6" id="KW-0479">Metal-binding</keyword>
<name>A0A8X6UT56_NEPPI</name>
<dbReference type="Proteomes" id="UP000887013">
    <property type="component" value="Unassembled WGS sequence"/>
</dbReference>
<evidence type="ECO:0000256" key="8">
    <source>
        <dbReference type="ARBA" id="ARBA00022737"/>
    </source>
</evidence>
<keyword evidence="4" id="KW-0813">Transport</keyword>
<evidence type="ECO:0000256" key="14">
    <source>
        <dbReference type="ARBA" id="ARBA00023180"/>
    </source>
</evidence>
<keyword evidence="8" id="KW-0677">Repeat</keyword>
<dbReference type="PANTHER" id="PTHR11709">
    <property type="entry name" value="MULTI-COPPER OXIDASE"/>
    <property type="match status" value="1"/>
</dbReference>
<comment type="subcellular location">
    <subcellularLocation>
        <location evidence="2">Membrane</location>
        <topology evidence="2">Single-pass membrane protein</topology>
    </subcellularLocation>
</comment>
<keyword evidence="10" id="KW-0560">Oxidoreductase</keyword>
<reference evidence="18" key="1">
    <citation type="submission" date="2020-08" db="EMBL/GenBank/DDBJ databases">
        <title>Multicomponent nature underlies the extraordinary mechanical properties of spider dragline silk.</title>
        <authorList>
            <person name="Kono N."/>
            <person name="Nakamura H."/>
            <person name="Mori M."/>
            <person name="Yoshida Y."/>
            <person name="Ohtoshi R."/>
            <person name="Malay A.D."/>
            <person name="Moran D.A.P."/>
            <person name="Tomita M."/>
            <person name="Numata K."/>
            <person name="Arakawa K."/>
        </authorList>
    </citation>
    <scope>NUCLEOTIDE SEQUENCE</scope>
</reference>
<accession>A0A8X6UT56</accession>
<evidence type="ECO:0000256" key="7">
    <source>
        <dbReference type="ARBA" id="ARBA00022729"/>
    </source>
</evidence>
<evidence type="ECO:0000256" key="13">
    <source>
        <dbReference type="ARBA" id="ARBA00023157"/>
    </source>
</evidence>
<keyword evidence="9" id="KW-1133">Transmembrane helix</keyword>
<comment type="similarity">
    <text evidence="3">Belongs to the multicopper oxidase family.</text>
</comment>
<evidence type="ECO:0000256" key="4">
    <source>
        <dbReference type="ARBA" id="ARBA00022448"/>
    </source>
</evidence>
<dbReference type="SUPFAM" id="SSF49503">
    <property type="entry name" value="Cupredoxins"/>
    <property type="match status" value="6"/>
</dbReference>
<evidence type="ECO:0000256" key="3">
    <source>
        <dbReference type="ARBA" id="ARBA00010609"/>
    </source>
</evidence>
<dbReference type="GO" id="GO:0006826">
    <property type="term" value="P:iron ion transport"/>
    <property type="evidence" value="ECO:0007669"/>
    <property type="project" value="TreeGrafter"/>
</dbReference>
<comment type="cofactor">
    <cofactor evidence="1">
        <name>Cu cation</name>
        <dbReference type="ChEBI" id="CHEBI:23378"/>
    </cofactor>
</comment>
<evidence type="ECO:0000256" key="1">
    <source>
        <dbReference type="ARBA" id="ARBA00001935"/>
    </source>
</evidence>
<dbReference type="GO" id="GO:0016491">
    <property type="term" value="F:oxidoreductase activity"/>
    <property type="evidence" value="ECO:0007669"/>
    <property type="project" value="UniProtKB-KW"/>
</dbReference>
<evidence type="ECO:0000259" key="16">
    <source>
        <dbReference type="Pfam" id="PF07731"/>
    </source>
</evidence>
<evidence type="ECO:0000256" key="15">
    <source>
        <dbReference type="SAM" id="SignalP"/>
    </source>
</evidence>
<evidence type="ECO:0000256" key="6">
    <source>
        <dbReference type="ARBA" id="ARBA00022723"/>
    </source>
</evidence>
<dbReference type="PANTHER" id="PTHR11709:SF504">
    <property type="entry name" value="PLASTOCYANIN-LIKE DOMAIN-CONTAINING PROTEIN"/>
    <property type="match status" value="1"/>
</dbReference>
<feature type="domain" description="Plastocyanin-like" evidence="17">
    <location>
        <begin position="108"/>
        <end position="216"/>
    </location>
</feature>
<organism evidence="18 19">
    <name type="scientific">Nephila pilipes</name>
    <name type="common">Giant wood spider</name>
    <name type="synonym">Nephila maculata</name>
    <dbReference type="NCBI Taxonomy" id="299642"/>
    <lineage>
        <taxon>Eukaryota</taxon>
        <taxon>Metazoa</taxon>
        <taxon>Ecdysozoa</taxon>
        <taxon>Arthropoda</taxon>
        <taxon>Chelicerata</taxon>
        <taxon>Arachnida</taxon>
        <taxon>Araneae</taxon>
        <taxon>Araneomorphae</taxon>
        <taxon>Entelegynae</taxon>
        <taxon>Araneoidea</taxon>
        <taxon>Nephilidae</taxon>
        <taxon>Nephila</taxon>
    </lineage>
</organism>
<keyword evidence="5" id="KW-0812">Transmembrane</keyword>
<keyword evidence="11" id="KW-0406">Ion transport</keyword>
<keyword evidence="12" id="KW-0472">Membrane</keyword>
<evidence type="ECO:0000256" key="11">
    <source>
        <dbReference type="ARBA" id="ARBA00023065"/>
    </source>
</evidence>
<sequence>MHETFLRPSRLLQNVLVVCLVVCLVEAQRISDEDRPERTIYIGAVETDWDYAPEGNLLGPDADEYTDLYLSKSSDPLKIGKVYKKALLWEFTDDTFTIRKPKAPWMGLLGPILQGEVGDILNIVFYNMASHPLSIHPHGVRYRKIHEGALYDDNTTDSQKIDDRVQPGAKHVYRWLMNEHDAPTGNDPDCLTWMYHSHRHGETELHAGLLGPLLVCRKGTLSSGNIDHRIVLVFMNFDENKSVYLDENIDRYAPTMTLEDKEAIKKDAEFRASNLMHTINGLAFGNLQGLDFCENDRVSWHLVGMGDVVDVHTASFGGHVVRWNGHKTDDVSLLPAKFTTSYMVARRQGVWPLRCEVGSHGHSGMETFFRVHQCNKTRPTEQDTLKGKLREVFIAAEEVEWDYAPYGFNFMSGLNLTDDRYSAPYFEKSPHRIGGIYRKAVYREYTDATFTARKERNSDDVHLALMGPTLRGEVGDIIKVTFKNKASWPYSIDTHGAYYLKNEALKTNETSETYWTLLSQYGPTELDPDCLPWRYYSDKDFRRDAYDGLNGILLVCRAGTLDENGKQKNYDREFSLLFSALDENVAHYLDDNVLQYTSDPYGVDFYERGFTVANRRYSINGRMYGNLEGLTMCKGDRVIWNILGVGRSIDLHTAYFHGNNFLHQGIYRDTVTVVPSILYAVTMEVDNEGDWIVECRTNSHLSGGMRALYRVTECPQNRQKRQVFNSLNEIVSSVEYSDENPKIRDKIEKQSYENIRKPVQETKKKAAPAKGGKIREYFVAAVEEEWEYAPKDRHLVLGGSLMDSEESKTFVERGNDRIGTRYKKALFREFTDASFTTRMYETPQTRHLALLGPMIKAEVGDVLRVTFRNMASRPYSFHPHGILHHQDKNHMHPGSDEDPVYPGNLMVYEWVVPENAGPGPNGFNCTSWAYYSAVDPVKDTNAGLIGPLIICRPGILMKDGSRSDAEHEFVVLYTILDENESWYIQENVMRYTYQPYSVNYQDRSFITSNRMHAVNGRIYGTLEGLVAKNGTKSAWYLLGMGSEEDLHTAHFHGQTFLIRSDTVRRGDVVDLFPGYFETVEMMNDNPGTWILHCHVDDHMRYGMAVTFTVTP</sequence>
<feature type="domain" description="Plastocyanin-like" evidence="16">
    <location>
        <begin position="620"/>
        <end position="711"/>
    </location>
</feature>
<dbReference type="AlphaFoldDB" id="A0A8X6UT56"/>
<keyword evidence="14" id="KW-0325">Glycoprotein</keyword>
<dbReference type="InterPro" id="IPR008972">
    <property type="entry name" value="Cupredoxin"/>
</dbReference>
<keyword evidence="19" id="KW-1185">Reference proteome</keyword>
<dbReference type="Gene3D" id="2.60.40.420">
    <property type="entry name" value="Cupredoxins - blue copper proteins"/>
    <property type="match status" value="3"/>
</dbReference>
<dbReference type="GO" id="GO:0005507">
    <property type="term" value="F:copper ion binding"/>
    <property type="evidence" value="ECO:0007669"/>
    <property type="project" value="InterPro"/>
</dbReference>
<keyword evidence="13" id="KW-1015">Disulfide bond</keyword>